<dbReference type="PANTHER" id="PTHR30329">
    <property type="entry name" value="STATOR ELEMENT OF FLAGELLAR MOTOR COMPLEX"/>
    <property type="match status" value="1"/>
</dbReference>
<dbReference type="Gene3D" id="3.40.1520.20">
    <property type="match status" value="2"/>
</dbReference>
<dbReference type="InterPro" id="IPR006665">
    <property type="entry name" value="OmpA-like"/>
</dbReference>
<dbReference type="RefSeq" id="WP_150444050.1">
    <property type="nucleotide sequence ID" value="NZ_VYQE01000001.1"/>
</dbReference>
<sequence>MRLSAILPPLAVFALAALLSVVGARAAVGVVEDRSVTAVREALTDEGMSWTSVLGDGLQIILEGEAPSEAVRFRAITVAGTQVDASRVIDNMSVADPDGIAPPEFAIEILRNDGGVTLIGLVPETTDREAMADRISQLSGGITVTDLLESADHAAPESWRPALDFAISSLADLPRSKVSVTAGRVAIVAMTDSPEAKRRLESQLVQRRPDPVRLALDVSAPRPVITPFITRFVIDEDGARFEACAADSEETSRRISRAAREAGFEGSIVCPVGLGVPSRTWGEAVAQGIAAVGELGGGTVTLTDADVTLVAPVGTEQAMFDRVVGELGNDLPELFALEAVLPEPPDETEDEVAEFTATLSPEGLVQLRGRVADALMNTTAENYAKASFGSAEISMGTRISEEVPQGWSVRVLAAIEALSVLENGSVLVRPESFSVSGVSGRQQAQTEISQLLVEKLGPEAEFEVQVRYEESLDPIAALPTPEECLQQITTVTDGRKITFEPGSADITGEAQSVMDDIAEILRRCADLQVEVAGYTDSQGREEMNQRLSQDRAESVLRGLRERRVPVGSFRAVGYGEENPIADNETEEGREANRRIEFSLIDPEAEDAAAGDEETEPTAEVSESAETDGDGNDGDDEQD</sequence>
<feature type="region of interest" description="Disordered" evidence="5">
    <location>
        <begin position="575"/>
        <end position="638"/>
    </location>
</feature>
<feature type="compositionally biased region" description="Acidic residues" evidence="5">
    <location>
        <begin position="602"/>
        <end position="638"/>
    </location>
</feature>
<keyword evidence="6" id="KW-0732">Signal</keyword>
<dbReference type="PANTHER" id="PTHR30329:SF21">
    <property type="entry name" value="LIPOPROTEIN YIAD-RELATED"/>
    <property type="match status" value="1"/>
</dbReference>
<accession>A0A5J5GSQ4</accession>
<evidence type="ECO:0000313" key="8">
    <source>
        <dbReference type="EMBL" id="KAA9010564.1"/>
    </source>
</evidence>
<dbReference type="EMBL" id="VYQE01000001">
    <property type="protein sequence ID" value="KAA9010564.1"/>
    <property type="molecule type" value="Genomic_DNA"/>
</dbReference>
<evidence type="ECO:0000256" key="5">
    <source>
        <dbReference type="SAM" id="MobiDB-lite"/>
    </source>
</evidence>
<dbReference type="GO" id="GO:0009279">
    <property type="term" value="C:cell outer membrane"/>
    <property type="evidence" value="ECO:0007669"/>
    <property type="project" value="UniProtKB-SubCell"/>
</dbReference>
<dbReference type="InterPro" id="IPR050330">
    <property type="entry name" value="Bact_OuterMem_StrucFunc"/>
</dbReference>
<feature type="domain" description="OmpA-like" evidence="7">
    <location>
        <begin position="486"/>
        <end position="603"/>
    </location>
</feature>
<comment type="caution">
    <text evidence="8">The sequence shown here is derived from an EMBL/GenBank/DDBJ whole genome shotgun (WGS) entry which is preliminary data.</text>
</comment>
<feature type="compositionally biased region" description="Basic and acidic residues" evidence="5">
    <location>
        <begin position="586"/>
        <end position="596"/>
    </location>
</feature>
<keyword evidence="2 4" id="KW-0472">Membrane</keyword>
<keyword evidence="3" id="KW-0998">Cell outer membrane</keyword>
<organism evidence="8 9">
    <name type="scientific">Histidinibacterium aquaticum</name>
    <dbReference type="NCBI Taxonomy" id="2613962"/>
    <lineage>
        <taxon>Bacteria</taxon>
        <taxon>Pseudomonadati</taxon>
        <taxon>Pseudomonadota</taxon>
        <taxon>Alphaproteobacteria</taxon>
        <taxon>Rhodobacterales</taxon>
        <taxon>Paracoccaceae</taxon>
        <taxon>Histidinibacterium</taxon>
    </lineage>
</organism>
<evidence type="ECO:0000256" key="6">
    <source>
        <dbReference type="SAM" id="SignalP"/>
    </source>
</evidence>
<evidence type="ECO:0000256" key="2">
    <source>
        <dbReference type="ARBA" id="ARBA00023136"/>
    </source>
</evidence>
<comment type="subcellular location">
    <subcellularLocation>
        <location evidence="1">Cell outer membrane</location>
    </subcellularLocation>
</comment>
<dbReference type="Proteomes" id="UP000326554">
    <property type="component" value="Unassembled WGS sequence"/>
</dbReference>
<evidence type="ECO:0000259" key="7">
    <source>
        <dbReference type="PROSITE" id="PS51123"/>
    </source>
</evidence>
<protein>
    <submittedName>
        <fullName evidence="8">OmpA family protein</fullName>
    </submittedName>
</protein>
<dbReference type="SUPFAM" id="SSF103088">
    <property type="entry name" value="OmpA-like"/>
    <property type="match status" value="1"/>
</dbReference>
<reference evidence="8 9" key="1">
    <citation type="submission" date="2019-09" db="EMBL/GenBank/DDBJ databases">
        <authorList>
            <person name="Park J.-S."/>
            <person name="Choi H.-J."/>
        </authorList>
    </citation>
    <scope>NUCLEOTIDE SEQUENCE [LARGE SCALE GENOMIC DNA]</scope>
    <source>
        <strain evidence="8 9">176SS1-4</strain>
    </source>
</reference>
<dbReference type="InterPro" id="IPR006664">
    <property type="entry name" value="OMP_bac"/>
</dbReference>
<dbReference type="Pfam" id="PF00691">
    <property type="entry name" value="OmpA"/>
    <property type="match status" value="1"/>
</dbReference>
<dbReference type="InterPro" id="IPR036737">
    <property type="entry name" value="OmpA-like_sf"/>
</dbReference>
<dbReference type="PROSITE" id="PS51123">
    <property type="entry name" value="OMPA_2"/>
    <property type="match status" value="1"/>
</dbReference>
<dbReference type="Gene3D" id="3.30.1330.60">
    <property type="entry name" value="OmpA-like domain"/>
    <property type="match status" value="1"/>
</dbReference>
<evidence type="ECO:0000256" key="4">
    <source>
        <dbReference type="PROSITE-ProRule" id="PRU00473"/>
    </source>
</evidence>
<keyword evidence="9" id="KW-1185">Reference proteome</keyword>
<evidence type="ECO:0000256" key="3">
    <source>
        <dbReference type="ARBA" id="ARBA00023237"/>
    </source>
</evidence>
<dbReference type="AlphaFoldDB" id="A0A5J5GSQ4"/>
<gene>
    <name evidence="8" type="ORF">F3S47_04820</name>
</gene>
<dbReference type="CDD" id="cd07185">
    <property type="entry name" value="OmpA_C-like"/>
    <property type="match status" value="1"/>
</dbReference>
<evidence type="ECO:0000313" key="9">
    <source>
        <dbReference type="Proteomes" id="UP000326554"/>
    </source>
</evidence>
<proteinExistence type="predicted"/>
<evidence type="ECO:0000256" key="1">
    <source>
        <dbReference type="ARBA" id="ARBA00004442"/>
    </source>
</evidence>
<name>A0A5J5GSQ4_9RHOB</name>
<feature type="chain" id="PRO_5023842689" evidence="6">
    <location>
        <begin position="27"/>
        <end position="638"/>
    </location>
</feature>
<feature type="signal peptide" evidence="6">
    <location>
        <begin position="1"/>
        <end position="26"/>
    </location>
</feature>
<dbReference type="PRINTS" id="PR01021">
    <property type="entry name" value="OMPADOMAIN"/>
</dbReference>